<keyword evidence="1" id="KW-0175">Coiled coil</keyword>
<evidence type="ECO:0000256" key="1">
    <source>
        <dbReference type="SAM" id="Coils"/>
    </source>
</evidence>
<organism evidence="2 3">
    <name type="scientific">Sphingobacterium alkalisoli</name>
    <dbReference type="NCBI Taxonomy" id="1874115"/>
    <lineage>
        <taxon>Bacteria</taxon>
        <taxon>Pseudomonadati</taxon>
        <taxon>Bacteroidota</taxon>
        <taxon>Sphingobacteriia</taxon>
        <taxon>Sphingobacteriales</taxon>
        <taxon>Sphingobacteriaceae</taxon>
        <taxon>Sphingobacterium</taxon>
    </lineage>
</organism>
<comment type="caution">
    <text evidence="2">The sequence shown here is derived from an EMBL/GenBank/DDBJ whole genome shotgun (WGS) entry which is preliminary data.</text>
</comment>
<reference evidence="2 3" key="1">
    <citation type="submission" date="2019-04" db="EMBL/GenBank/DDBJ databases">
        <title>Sphingobacterium olei sp. nov., isolated from oil-contaminated soil.</title>
        <authorList>
            <person name="Liu B."/>
        </authorList>
    </citation>
    <scope>NUCLEOTIDE SEQUENCE [LARGE SCALE GENOMIC DNA]</scope>
    <source>
        <strain evidence="2 3">Y3L14</strain>
    </source>
</reference>
<protein>
    <submittedName>
        <fullName evidence="2">Uncharacterized protein</fullName>
    </submittedName>
</protein>
<keyword evidence="3" id="KW-1185">Reference proteome</keyword>
<feature type="coiled-coil region" evidence="1">
    <location>
        <begin position="141"/>
        <end position="171"/>
    </location>
</feature>
<dbReference type="EMBL" id="SUKA01000005">
    <property type="protein sequence ID" value="TJY64008.1"/>
    <property type="molecule type" value="Genomic_DNA"/>
</dbReference>
<name>A0A4U0GY49_9SPHI</name>
<accession>A0A4U0GY49</accession>
<dbReference type="AlphaFoldDB" id="A0A4U0GY49"/>
<dbReference type="OrthoDB" id="1488584at2"/>
<gene>
    <name evidence="2" type="ORF">FAZ19_17295</name>
</gene>
<dbReference type="RefSeq" id="WP_136821999.1">
    <property type="nucleotide sequence ID" value="NZ_BMJX01000005.1"/>
</dbReference>
<evidence type="ECO:0000313" key="2">
    <source>
        <dbReference type="EMBL" id="TJY64008.1"/>
    </source>
</evidence>
<proteinExistence type="predicted"/>
<evidence type="ECO:0000313" key="3">
    <source>
        <dbReference type="Proteomes" id="UP000309872"/>
    </source>
</evidence>
<sequence length="1182" mass="134049">MKTTIITMCLLLCCIVTKTLSQDTKSGEIKTAITEEKLPLYNLFYLSKFMANQNLSFEQKEQVYYALLDLIGKEKIDSIKTTVEVFRFVSNHTTEKEKSIKNRILEELGIGNLKTFQEVAKAIKEKFQIHITDNAPAKKLFESYKTSQEDAEKEIKKLEHIQTEIKSLADDVFALDSIIKGIDQFKNELTISDIKVKLKLSNTDTVIVREAILANSGLFVKDTIYQIDTVKSIYACKISKKQNQRTTIQDTLTNYLSNSKIKLNEFATEIAKHIASQHKAKFNLISETLLQKVSTPVPHISVTTMAQDAQQSLSYSGLNIPSQSQMIEAMAIFLAKRAKQEAAIWFMDQLRERIKNPLVYDSFPETIKLLESLEDYHSPNFGKSWRYAIASDFVEMPKNLVNSTWTEQLLQPDEVNRLRTAVHFGYDIQRLILERYSYRDIIRNLYLDPYYKNADNELTKTLSQSFSLLYVVTNELFTLQQIGDQNNFRLLSYEEINTISPSQWKVLVELLNLKYGNDVKEHLQIVLDAPTKKWLGTLLITLSQFDRINNEQQQLRATNNLDKTDQSFESVWTVLQQVISSFDERQNPLMKTSSTISRHVASVSATLDIIADIQQKSFVAAIQKSLALMDYYYTSGPDNTNILVEMGGSDFKIEKGRMLVRRGNEVVEVKVDPQYIEKLSVSIDSQQLIQVESTQKDKSKSIKFPAIDTVSAAYLKKVSPILSKMNNEDAEKFLENTSSEYITELRFREYLEGLNKKSHVELELVKAIGLYLNLKDTNMNKTLDRVTFLMKNSNFSVSTQPQIRKVDTDTATLTPTLSLKNSVLSLRSNGKSLVSLRINPKGISNITLNKDDNDNLSLSYKLTKDPAEVDAHQLDLSKEKLDMLTKLWQDTKGLKTNLQWKEIRNMASQADSIFLDSLEDKHGKQIVTILHILSVYNKLKINTVLNDITNIIRSNDNNVLALTVQTSLNNLTIADKDKERYSARLIKLVSFFSDVVSTNDANQLANVIESHALPPTSYKMKRKLKTSIDLNAYVGAFGGYMGVCGNSTLNCQWTGGVTAPIGFTFTSALFPSAFKGLFTEPSIHLQLVDLGNIVNHYLVTPDSAYNKDVHFTEVFSPGVNLLFGIRNTPLVVFAGVNGIPLRTHTDRTTNTEMNGKLFDAWVFKAGLKIDIPLVNLYSKTRN</sequence>
<dbReference type="Proteomes" id="UP000309872">
    <property type="component" value="Unassembled WGS sequence"/>
</dbReference>